<sequence length="548" mass="63311">MAMKKGSTKPHGEKIYSCIPKFSIWFLVILFVTYVCYYTWNLVSYSWLPYSSTTVVLKAEAMLTPQQENPPTLVRVENNRKTSLQHVVFGIAASAKFWEKRKKYIKLWWKPNEMRGFVWLDKQVKTHAGETDILPPLKISADIERFPYKNRLGDPSAIRISRIVSETVRLGLKDVRWLVMGDDDTFFVPANLVRVLEKYDYNQFYYIGSVSESHIQNIDFSYNMAYGGGGFAISYGLAKEIEKMQDTCIQRYPQLYGSDDRMQACMAEVGVPLTKEAGFHQFDVYGSALGLLAAHPVAPLVSIHHLDIVDPIFPNMTQVQGLSHLNIPIELDSASMMQQSMCYDKNKIWSISTSWGYVVQIYRGFISPRELERPSRTFLNWYRQADQTGFSFNTRPVSRNGCQTPFTYYMSKAWYDSYKNQMVTEYVRHWTKNPHCRWKILDPGVVDQVVVYKRPDPQKWEKAPRRNCCRILPSRNQRIMLVEVSLCREGGMILAWDTDKVIVEDHLVGAYSITITGSLINDNFKWMATGVYSPNKSNKDPREDFGLN</sequence>
<feature type="transmembrane region" description="Helical" evidence="1">
    <location>
        <begin position="21"/>
        <end position="40"/>
    </location>
</feature>
<dbReference type="PANTHER" id="PTHR10811">
    <property type="entry name" value="FRINGE-RELATED"/>
    <property type="match status" value="1"/>
</dbReference>
<reference evidence="2 3" key="1">
    <citation type="submission" date="2020-10" db="EMBL/GenBank/DDBJ databases">
        <title>The Coptis chinensis genome and diversification of protoberbering-type alkaloids.</title>
        <authorList>
            <person name="Wang B."/>
            <person name="Shu S."/>
            <person name="Song C."/>
            <person name="Liu Y."/>
        </authorList>
    </citation>
    <scope>NUCLEOTIDE SEQUENCE [LARGE SCALE GENOMIC DNA]</scope>
    <source>
        <strain evidence="2">HL-2020</strain>
        <tissue evidence="2">Leaf</tissue>
    </source>
</reference>
<accession>A0A835LBQ2</accession>
<gene>
    <name evidence="2" type="ORF">IFM89_025298</name>
</gene>
<evidence type="ECO:0000313" key="2">
    <source>
        <dbReference type="EMBL" id="KAF9589538.1"/>
    </source>
</evidence>
<keyword evidence="1" id="KW-0812">Transmembrane</keyword>
<dbReference type="FunFam" id="3.90.550.50:FF:000006">
    <property type="entry name" value="Fringe-related protein-like"/>
    <property type="match status" value="1"/>
</dbReference>
<organism evidence="2 3">
    <name type="scientific">Coptis chinensis</name>
    <dbReference type="NCBI Taxonomy" id="261450"/>
    <lineage>
        <taxon>Eukaryota</taxon>
        <taxon>Viridiplantae</taxon>
        <taxon>Streptophyta</taxon>
        <taxon>Embryophyta</taxon>
        <taxon>Tracheophyta</taxon>
        <taxon>Spermatophyta</taxon>
        <taxon>Magnoliopsida</taxon>
        <taxon>Ranunculales</taxon>
        <taxon>Ranunculaceae</taxon>
        <taxon>Coptidoideae</taxon>
        <taxon>Coptis</taxon>
    </lineage>
</organism>
<dbReference type="Pfam" id="PF04646">
    <property type="entry name" value="DUF604"/>
    <property type="match status" value="1"/>
</dbReference>
<name>A0A835LBQ2_9MAGN</name>
<evidence type="ECO:0000256" key="1">
    <source>
        <dbReference type="SAM" id="Phobius"/>
    </source>
</evidence>
<dbReference type="OrthoDB" id="421979at2759"/>
<comment type="caution">
    <text evidence="2">The sequence shown here is derived from an EMBL/GenBank/DDBJ whole genome shotgun (WGS) entry which is preliminary data.</text>
</comment>
<keyword evidence="1" id="KW-1133">Transmembrane helix</keyword>
<protein>
    <submittedName>
        <fullName evidence="2">Uncharacterized protein</fullName>
    </submittedName>
</protein>
<dbReference type="EMBL" id="JADFTS010000009">
    <property type="protein sequence ID" value="KAF9589538.1"/>
    <property type="molecule type" value="Genomic_DNA"/>
</dbReference>
<dbReference type="Gene3D" id="3.90.550.50">
    <property type="match status" value="1"/>
</dbReference>
<keyword evidence="1" id="KW-0472">Membrane</keyword>
<keyword evidence="3" id="KW-1185">Reference proteome</keyword>
<proteinExistence type="predicted"/>
<evidence type="ECO:0000313" key="3">
    <source>
        <dbReference type="Proteomes" id="UP000631114"/>
    </source>
</evidence>
<dbReference type="AlphaFoldDB" id="A0A835LBQ2"/>
<dbReference type="InterPro" id="IPR006740">
    <property type="entry name" value="DUF604"/>
</dbReference>
<dbReference type="Proteomes" id="UP000631114">
    <property type="component" value="Unassembled WGS sequence"/>
</dbReference>